<feature type="repeat" description="ANK" evidence="3">
    <location>
        <begin position="20"/>
        <end position="52"/>
    </location>
</feature>
<dbReference type="InterPro" id="IPR036770">
    <property type="entry name" value="Ankyrin_rpt-contain_sf"/>
</dbReference>
<dbReference type="SMART" id="SM00248">
    <property type="entry name" value="ANK"/>
    <property type="match status" value="11"/>
</dbReference>
<reference evidence="5" key="1">
    <citation type="submission" date="2015-04" db="EMBL/GenBank/DDBJ databases">
        <authorList>
            <person name="Syromyatnikov M.Y."/>
            <person name="Popov V.N."/>
        </authorList>
    </citation>
    <scope>NUCLEOTIDE SEQUENCE</scope>
    <source>
        <strain evidence="5">MO-1</strain>
    </source>
</reference>
<feature type="repeat" description="ANK" evidence="3">
    <location>
        <begin position="513"/>
        <end position="545"/>
    </location>
</feature>
<feature type="chain" id="PRO_5012548992" evidence="4">
    <location>
        <begin position="21"/>
        <end position="598"/>
    </location>
</feature>
<keyword evidence="2 3" id="KW-0040">ANK repeat</keyword>
<evidence type="ECO:0000256" key="2">
    <source>
        <dbReference type="ARBA" id="ARBA00023043"/>
    </source>
</evidence>
<feature type="signal peptide" evidence="4">
    <location>
        <begin position="1"/>
        <end position="20"/>
    </location>
</feature>
<dbReference type="PANTHER" id="PTHR24171">
    <property type="entry name" value="ANKYRIN REPEAT DOMAIN-CONTAINING PROTEIN 39-RELATED"/>
    <property type="match status" value="1"/>
</dbReference>
<dbReference type="Gene3D" id="1.25.40.20">
    <property type="entry name" value="Ankyrin repeat-containing domain"/>
    <property type="match status" value="3"/>
</dbReference>
<dbReference type="EMBL" id="LO017727">
    <property type="protein sequence ID" value="CRH05469.1"/>
    <property type="molecule type" value="Genomic_DNA"/>
</dbReference>
<feature type="repeat" description="ANK" evidence="3">
    <location>
        <begin position="220"/>
        <end position="252"/>
    </location>
</feature>
<dbReference type="SUPFAM" id="SSF48403">
    <property type="entry name" value="Ankyrin repeat"/>
    <property type="match status" value="2"/>
</dbReference>
<accession>A0A1S7LHB5</accession>
<feature type="repeat" description="ANK" evidence="3">
    <location>
        <begin position="53"/>
        <end position="86"/>
    </location>
</feature>
<name>A0A1S7LHB5_MAGMO</name>
<evidence type="ECO:0000256" key="1">
    <source>
        <dbReference type="ARBA" id="ARBA00022737"/>
    </source>
</evidence>
<evidence type="ECO:0000256" key="3">
    <source>
        <dbReference type="PROSITE-ProRule" id="PRU00023"/>
    </source>
</evidence>
<proteinExistence type="predicted"/>
<sequence>MHPPLWPVLLVLLFSSNSWATTPPLHQSIIDNKVVVAQQLIQAGADLNQFDAHGLAPIHHAVRSGHQALVAQILQLDASQSNLQDAQGIPPLWHTLDLITPCRRLSIFEQLLQHGAQADYKLTHHAPLRTGVGWFIHPDYPQLAYHPDTAPPLWANQPFIHGQNLSCPGCTLLLLLSQQPAYRSGNHQSGYTQEQQQCQAQAARLLLTHGADANQRHQLTTNTPLHGAVQNRHHSLQKVLLQQGAEINIPGAMGWTSLHYAVAQQDGDATAWLLDHGAAFTADLAGDTPLHLASRAVWQQGIAMLLTHKAPKGLTNRMGLTAQEMVNHPNIKQIAALFTQSSGEKEASLQQLSVDNRTPAPRLTKYTTMQLQSALIQGLDPNQPDSLGTPLIFEALYHRKIESLCLLLAYHADADTPFPPFPISLGICHHCTPLMTLARLPDMRSFTPATIYEETLRFLDHAEDLLLSAKVDIQRKNRVDGESILASAVRYGRNKLVKKLLARGAHPDSQNHHGRTALHHAVLTLNREALDQLLQRGADTDLQDLEGNTPLHLAIISNWSDGANRLVRYQADPSIKNRLGLDAHAIAQQVGWKKRSEI</sequence>
<evidence type="ECO:0000256" key="4">
    <source>
        <dbReference type="SAM" id="SignalP"/>
    </source>
</evidence>
<dbReference type="PROSITE" id="PS50297">
    <property type="entry name" value="ANK_REP_REGION"/>
    <property type="match status" value="4"/>
</dbReference>
<evidence type="ECO:0000313" key="5">
    <source>
        <dbReference type="EMBL" id="CRH05469.1"/>
    </source>
</evidence>
<feature type="repeat" description="ANK" evidence="3">
    <location>
        <begin position="480"/>
        <end position="512"/>
    </location>
</feature>
<dbReference type="GO" id="GO:0004842">
    <property type="term" value="F:ubiquitin-protein transferase activity"/>
    <property type="evidence" value="ECO:0007669"/>
    <property type="project" value="TreeGrafter"/>
</dbReference>
<organism evidence="5">
    <name type="scientific">Magnetococcus massalia (strain MO-1)</name>
    <dbReference type="NCBI Taxonomy" id="451514"/>
    <lineage>
        <taxon>Bacteria</taxon>
        <taxon>Pseudomonadati</taxon>
        <taxon>Pseudomonadota</taxon>
        <taxon>Magnetococcia</taxon>
        <taxon>Magnetococcales</taxon>
        <taxon>Magnetococcaceae</taxon>
        <taxon>Magnetococcus</taxon>
    </lineage>
</organism>
<dbReference type="PROSITE" id="PS50088">
    <property type="entry name" value="ANK_REPEAT"/>
    <property type="match status" value="6"/>
</dbReference>
<dbReference type="PANTHER" id="PTHR24171:SF8">
    <property type="entry name" value="BRCA1-ASSOCIATED RING DOMAIN PROTEIN 1"/>
    <property type="match status" value="1"/>
</dbReference>
<keyword evidence="4" id="KW-0732">Signal</keyword>
<keyword evidence="1" id="KW-0677">Repeat</keyword>
<dbReference type="InterPro" id="IPR002110">
    <property type="entry name" value="Ankyrin_rpt"/>
</dbReference>
<gene>
    <name evidence="5" type="ORF">MAGMO_1277</name>
</gene>
<feature type="repeat" description="ANK" evidence="3">
    <location>
        <begin position="546"/>
        <end position="578"/>
    </location>
</feature>
<dbReference type="GO" id="GO:0085020">
    <property type="term" value="P:protein K6-linked ubiquitination"/>
    <property type="evidence" value="ECO:0007669"/>
    <property type="project" value="TreeGrafter"/>
</dbReference>
<dbReference type="Pfam" id="PF12796">
    <property type="entry name" value="Ank_2"/>
    <property type="match status" value="2"/>
</dbReference>
<protein>
    <submittedName>
        <fullName evidence="5">Uncharacterized protein</fullName>
    </submittedName>
</protein>
<dbReference type="AlphaFoldDB" id="A0A1S7LHB5"/>